<dbReference type="InterPro" id="IPR011006">
    <property type="entry name" value="CheY-like_superfamily"/>
</dbReference>
<dbReference type="InterPro" id="IPR016032">
    <property type="entry name" value="Sig_transdc_resp-reg_C-effctor"/>
</dbReference>
<dbReference type="InterPro" id="IPR001789">
    <property type="entry name" value="Sig_transdc_resp-reg_receiver"/>
</dbReference>
<name>A0A288QBJ9_9LACO</name>
<dbReference type="AlphaFoldDB" id="A0A288QBJ9"/>
<keyword evidence="3" id="KW-0805">Transcription regulation</keyword>
<dbReference type="RefSeq" id="WP_070230227.1">
    <property type="nucleotide sequence ID" value="NZ_BJYO01000002.1"/>
</dbReference>
<sequence>MTKILVIEDEAALQSFLSRELMFEGYEVIQAMTGLEGWHLWQKDAQISVILLDWMLPELDGLSLLKRIRTTSNIPVIFMTARDYVSDKVIGLDQGADDYITKPFEIEELFARIRLVLRKQKNALDRITVGNVFVNRATHEVVYHDQRISLTAREVHLLFYLMQNFQQVVTRDEILTNVWQDNYDNQPNIIDVYIRFLRNKLAELPLNIETVRGVGYRMAGVDDERNSKS</sequence>
<gene>
    <name evidence="6" type="ORF">DFP99_0610</name>
</gene>
<dbReference type="CDD" id="cd17574">
    <property type="entry name" value="REC_OmpR"/>
    <property type="match status" value="1"/>
</dbReference>
<dbReference type="CDD" id="cd00383">
    <property type="entry name" value="trans_reg_C"/>
    <property type="match status" value="1"/>
</dbReference>
<organism evidence="6 7">
    <name type="scientific">Weissella soli</name>
    <dbReference type="NCBI Taxonomy" id="155866"/>
    <lineage>
        <taxon>Bacteria</taxon>
        <taxon>Bacillati</taxon>
        <taxon>Bacillota</taxon>
        <taxon>Bacilli</taxon>
        <taxon>Lactobacillales</taxon>
        <taxon>Lactobacillaceae</taxon>
        <taxon>Weissella</taxon>
    </lineage>
</organism>
<dbReference type="GO" id="GO:0005829">
    <property type="term" value="C:cytosol"/>
    <property type="evidence" value="ECO:0007669"/>
    <property type="project" value="TreeGrafter"/>
</dbReference>
<dbReference type="EMBL" id="QRAS01000001">
    <property type="protein sequence ID" value="RDL12175.1"/>
    <property type="molecule type" value="Genomic_DNA"/>
</dbReference>
<dbReference type="PROSITE" id="PS51755">
    <property type="entry name" value="OMPR_PHOB"/>
    <property type="match status" value="1"/>
</dbReference>
<proteinExistence type="predicted"/>
<dbReference type="InterPro" id="IPR001867">
    <property type="entry name" value="OmpR/PhoB-type_DNA-bd"/>
</dbReference>
<dbReference type="Pfam" id="PF00072">
    <property type="entry name" value="Response_reg"/>
    <property type="match status" value="1"/>
</dbReference>
<evidence type="ECO:0000313" key="7">
    <source>
        <dbReference type="Proteomes" id="UP000254912"/>
    </source>
</evidence>
<evidence type="ECO:0000256" key="2">
    <source>
        <dbReference type="ARBA" id="ARBA00023012"/>
    </source>
</evidence>
<dbReference type="KEGG" id="wso:WSWS_00981"/>
<dbReference type="Gene3D" id="1.10.10.10">
    <property type="entry name" value="Winged helix-like DNA-binding domain superfamily/Winged helix DNA-binding domain"/>
    <property type="match status" value="1"/>
</dbReference>
<keyword evidence="5" id="KW-0804">Transcription</keyword>
<dbReference type="SUPFAM" id="SSF46894">
    <property type="entry name" value="C-terminal effector domain of the bipartite response regulators"/>
    <property type="match status" value="1"/>
</dbReference>
<evidence type="ECO:0000313" key="6">
    <source>
        <dbReference type="EMBL" id="RDL12175.1"/>
    </source>
</evidence>
<dbReference type="Gene3D" id="3.40.50.2300">
    <property type="match status" value="1"/>
</dbReference>
<evidence type="ECO:0000256" key="4">
    <source>
        <dbReference type="ARBA" id="ARBA00023125"/>
    </source>
</evidence>
<dbReference type="SMART" id="SM00862">
    <property type="entry name" value="Trans_reg_C"/>
    <property type="match status" value="1"/>
</dbReference>
<dbReference type="GO" id="GO:0006355">
    <property type="term" value="P:regulation of DNA-templated transcription"/>
    <property type="evidence" value="ECO:0007669"/>
    <property type="project" value="InterPro"/>
</dbReference>
<dbReference type="Proteomes" id="UP000254912">
    <property type="component" value="Unassembled WGS sequence"/>
</dbReference>
<dbReference type="InterPro" id="IPR039420">
    <property type="entry name" value="WalR-like"/>
</dbReference>
<dbReference type="GO" id="GO:0000156">
    <property type="term" value="F:phosphorelay response regulator activity"/>
    <property type="evidence" value="ECO:0007669"/>
    <property type="project" value="TreeGrafter"/>
</dbReference>
<dbReference type="InterPro" id="IPR036388">
    <property type="entry name" value="WH-like_DNA-bd_sf"/>
</dbReference>
<accession>A0A288QBJ9</accession>
<dbReference type="GO" id="GO:0032993">
    <property type="term" value="C:protein-DNA complex"/>
    <property type="evidence" value="ECO:0007669"/>
    <property type="project" value="TreeGrafter"/>
</dbReference>
<protein>
    <submittedName>
        <fullName evidence="6">DNA-binding response OmpR family regulator</fullName>
    </submittedName>
</protein>
<dbReference type="GO" id="GO:0000976">
    <property type="term" value="F:transcription cis-regulatory region binding"/>
    <property type="evidence" value="ECO:0007669"/>
    <property type="project" value="TreeGrafter"/>
</dbReference>
<dbReference type="GeneID" id="94546174"/>
<evidence type="ECO:0000256" key="3">
    <source>
        <dbReference type="ARBA" id="ARBA00023015"/>
    </source>
</evidence>
<dbReference type="PANTHER" id="PTHR48111:SF22">
    <property type="entry name" value="REGULATOR OF RPOS"/>
    <property type="match status" value="1"/>
</dbReference>
<evidence type="ECO:0000256" key="1">
    <source>
        <dbReference type="ARBA" id="ARBA00022553"/>
    </source>
</evidence>
<keyword evidence="2" id="KW-0902">Two-component regulatory system</keyword>
<dbReference type="PANTHER" id="PTHR48111">
    <property type="entry name" value="REGULATOR OF RPOS"/>
    <property type="match status" value="1"/>
</dbReference>
<keyword evidence="1" id="KW-0597">Phosphoprotein</keyword>
<reference evidence="6 7" key="1">
    <citation type="submission" date="2018-07" db="EMBL/GenBank/DDBJ databases">
        <title>Genomic Encyclopedia of Type Strains, Phase III (KMG-III): the genomes of soil and plant-associated and newly described type strains.</title>
        <authorList>
            <person name="Whitman W."/>
        </authorList>
    </citation>
    <scope>NUCLEOTIDE SEQUENCE [LARGE SCALE GENOMIC DNA]</scope>
    <source>
        <strain evidence="6 7">CECT 7031</strain>
    </source>
</reference>
<dbReference type="SMART" id="SM00448">
    <property type="entry name" value="REC"/>
    <property type="match status" value="1"/>
</dbReference>
<dbReference type="Gene3D" id="6.10.250.690">
    <property type="match status" value="1"/>
</dbReference>
<keyword evidence="7" id="KW-1185">Reference proteome</keyword>
<keyword evidence="4 6" id="KW-0238">DNA-binding</keyword>
<dbReference type="SUPFAM" id="SSF52172">
    <property type="entry name" value="CheY-like"/>
    <property type="match status" value="1"/>
</dbReference>
<dbReference type="Pfam" id="PF00486">
    <property type="entry name" value="Trans_reg_C"/>
    <property type="match status" value="1"/>
</dbReference>
<evidence type="ECO:0000256" key="5">
    <source>
        <dbReference type="ARBA" id="ARBA00023163"/>
    </source>
</evidence>
<dbReference type="PROSITE" id="PS50110">
    <property type="entry name" value="RESPONSE_REGULATORY"/>
    <property type="match status" value="1"/>
</dbReference>
<comment type="caution">
    <text evidence="6">The sequence shown here is derived from an EMBL/GenBank/DDBJ whole genome shotgun (WGS) entry which is preliminary data.</text>
</comment>